<accession>A0A1I1M7E9</accession>
<dbReference type="RefSeq" id="WP_092544418.1">
    <property type="nucleotide sequence ID" value="NZ_FOKV01000009.1"/>
</dbReference>
<dbReference type="EMBL" id="FOKV01000009">
    <property type="protein sequence ID" value="SFC81329.1"/>
    <property type="molecule type" value="Genomic_DNA"/>
</dbReference>
<reference evidence="2" key="1">
    <citation type="submission" date="2016-10" db="EMBL/GenBank/DDBJ databases">
        <authorList>
            <person name="Varghese N."/>
            <person name="Submissions S."/>
        </authorList>
    </citation>
    <scope>NUCLEOTIDE SEQUENCE [LARGE SCALE GENOMIC DNA]</scope>
    <source>
        <strain evidence="2">DSM 24499</strain>
    </source>
</reference>
<dbReference type="AlphaFoldDB" id="A0A1I1M7E9"/>
<dbReference type="Proteomes" id="UP000199438">
    <property type="component" value="Unassembled WGS sequence"/>
</dbReference>
<proteinExistence type="predicted"/>
<name>A0A1I1M7E9_9FLAO</name>
<evidence type="ECO:0000313" key="2">
    <source>
        <dbReference type="Proteomes" id="UP000199438"/>
    </source>
</evidence>
<protein>
    <submittedName>
        <fullName evidence="1">Uncharacterized protein</fullName>
    </submittedName>
</protein>
<dbReference type="OrthoDB" id="1466422at2"/>
<organism evidence="1 2">
    <name type="scientific">Zunongwangia mangrovi</name>
    <dbReference type="NCBI Taxonomy" id="1334022"/>
    <lineage>
        <taxon>Bacteria</taxon>
        <taxon>Pseudomonadati</taxon>
        <taxon>Bacteroidota</taxon>
        <taxon>Flavobacteriia</taxon>
        <taxon>Flavobacteriales</taxon>
        <taxon>Flavobacteriaceae</taxon>
        <taxon>Zunongwangia</taxon>
    </lineage>
</organism>
<evidence type="ECO:0000313" key="1">
    <source>
        <dbReference type="EMBL" id="SFC81329.1"/>
    </source>
</evidence>
<keyword evidence="2" id="KW-1185">Reference proteome</keyword>
<sequence length="216" mass="24815">MRLVIQLLLWAVIAFLAWLTFDAVYRPIQFNKVKEQRYPKVIEHLKDIRAAELAHKEIVGDFEGDFDKLVQFIDTAEFAITQRRDTTVLDEEYKATYGVDEYIEKVLIDTLDFVSVKDSLYKGDRDRYTNMINVPTEGTDAKIELEAGSIQKGDNKIPVFEAKVAKSVVLFDQDKQMINMENQAQSVEEVNGRYISVGSMDEIKTTGNWPQTYGDQ</sequence>
<dbReference type="STRING" id="1334022.SAMN04487907_10981"/>
<gene>
    <name evidence="1" type="ORF">SAMN04487907_10981</name>
</gene>